<dbReference type="EMBL" id="JASFZW010000002">
    <property type="protein sequence ID" value="KAK2079673.1"/>
    <property type="molecule type" value="Genomic_DNA"/>
</dbReference>
<proteinExistence type="predicted"/>
<dbReference type="InterPro" id="IPR008972">
    <property type="entry name" value="Cupredoxin"/>
</dbReference>
<dbReference type="SUPFAM" id="SSF49503">
    <property type="entry name" value="Cupredoxins"/>
    <property type="match status" value="1"/>
</dbReference>
<evidence type="ECO:0008006" key="3">
    <source>
        <dbReference type="Google" id="ProtNLM"/>
    </source>
</evidence>
<protein>
    <recommendedName>
        <fullName evidence="3">Phytocyanin domain-containing protein</fullName>
    </recommendedName>
</protein>
<evidence type="ECO:0000313" key="2">
    <source>
        <dbReference type="Proteomes" id="UP001255856"/>
    </source>
</evidence>
<dbReference type="Proteomes" id="UP001255856">
    <property type="component" value="Unassembled WGS sequence"/>
</dbReference>
<dbReference type="Gene3D" id="2.60.40.420">
    <property type="entry name" value="Cupredoxins - blue copper proteins"/>
    <property type="match status" value="1"/>
</dbReference>
<organism evidence="1 2">
    <name type="scientific">Prototheca wickerhamii</name>
    <dbReference type="NCBI Taxonomy" id="3111"/>
    <lineage>
        <taxon>Eukaryota</taxon>
        <taxon>Viridiplantae</taxon>
        <taxon>Chlorophyta</taxon>
        <taxon>core chlorophytes</taxon>
        <taxon>Trebouxiophyceae</taxon>
        <taxon>Chlorellales</taxon>
        <taxon>Chlorellaceae</taxon>
        <taxon>Prototheca</taxon>
    </lineage>
</organism>
<dbReference type="AlphaFoldDB" id="A0AAD9IJX1"/>
<keyword evidence="2" id="KW-1185">Reference proteome</keyword>
<accession>A0AAD9IJX1</accession>
<evidence type="ECO:0000313" key="1">
    <source>
        <dbReference type="EMBL" id="KAK2079673.1"/>
    </source>
</evidence>
<comment type="caution">
    <text evidence="1">The sequence shown here is derived from an EMBL/GenBank/DDBJ whole genome shotgun (WGS) entry which is preliminary data.</text>
</comment>
<reference evidence="1" key="1">
    <citation type="submission" date="2021-01" db="EMBL/GenBank/DDBJ databases">
        <authorList>
            <person name="Eckstrom K.M.E."/>
        </authorList>
    </citation>
    <scope>NUCLEOTIDE SEQUENCE</scope>
    <source>
        <strain evidence="1">UVCC 0001</strain>
    </source>
</reference>
<gene>
    <name evidence="1" type="ORF">QBZ16_002068</name>
</gene>
<sequence>MTAYQSYSSVSGNTYTIQWNNNYTYEPMTLQAGQTVIFEWAGDTPHDVATTPTTACSDFTVVSAPADVEGSYSYTFDDTGTFHFACSVGDHCEEGQRITIIAEWS</sequence>
<name>A0AAD9IJX1_PROWI</name>